<dbReference type="AlphaFoldDB" id="A0A2T2WHH3"/>
<protein>
    <recommendedName>
        <fullName evidence="3">Fumarylacetoacetase-like C-terminal domain-containing protein</fullName>
    </recommendedName>
</protein>
<evidence type="ECO:0000313" key="5">
    <source>
        <dbReference type="Proteomes" id="UP000241848"/>
    </source>
</evidence>
<keyword evidence="2" id="KW-0479">Metal-binding</keyword>
<feature type="domain" description="Fumarylacetoacetase-like C-terminal" evidence="3">
    <location>
        <begin position="78"/>
        <end position="284"/>
    </location>
</feature>
<evidence type="ECO:0000256" key="2">
    <source>
        <dbReference type="ARBA" id="ARBA00022723"/>
    </source>
</evidence>
<gene>
    <name evidence="4" type="ORF">C7B45_09815</name>
</gene>
<evidence type="ECO:0000259" key="3">
    <source>
        <dbReference type="Pfam" id="PF01557"/>
    </source>
</evidence>
<comment type="caution">
    <text evidence="4">The sequence shown here is derived from an EMBL/GenBank/DDBJ whole genome shotgun (WGS) entry which is preliminary data.</text>
</comment>
<reference evidence="4 5" key="1">
    <citation type="journal article" date="2014" name="BMC Genomics">
        <title>Comparison of environmental and isolate Sulfobacillus genomes reveals diverse carbon, sulfur, nitrogen, and hydrogen metabolisms.</title>
        <authorList>
            <person name="Justice N.B."/>
            <person name="Norman A."/>
            <person name="Brown C.T."/>
            <person name="Singh A."/>
            <person name="Thomas B.C."/>
            <person name="Banfield J.F."/>
        </authorList>
    </citation>
    <scope>NUCLEOTIDE SEQUENCE [LARGE SCALE GENOMIC DNA]</scope>
    <source>
        <strain evidence="4">AMDSBA3</strain>
    </source>
</reference>
<dbReference type="InterPro" id="IPR051121">
    <property type="entry name" value="FAH"/>
</dbReference>
<dbReference type="InterPro" id="IPR011234">
    <property type="entry name" value="Fumarylacetoacetase-like_C"/>
</dbReference>
<evidence type="ECO:0000313" key="4">
    <source>
        <dbReference type="EMBL" id="PSR21691.1"/>
    </source>
</evidence>
<organism evidence="4 5">
    <name type="scientific">Sulfobacillus acidophilus</name>
    <dbReference type="NCBI Taxonomy" id="53633"/>
    <lineage>
        <taxon>Bacteria</taxon>
        <taxon>Bacillati</taxon>
        <taxon>Bacillota</taxon>
        <taxon>Clostridia</taxon>
        <taxon>Eubacteriales</taxon>
        <taxon>Clostridiales Family XVII. Incertae Sedis</taxon>
        <taxon>Sulfobacillus</taxon>
    </lineage>
</organism>
<sequence length="293" mass="32321">MRFANIRVEGRNYVAVSSGGEIRRLPAEIRGKSVTAIEHLLEMDASEVNALVDDVLRSGVTVPSDAFCFRSVVERPHKILCVGLNYRRHAEETHTPIPTLPVIFGKFAQTLAACDDEIPLPRRTQCVDYEVELAMVVGRTCHDVDPEHARDYVFGYTVANDISARDLQNATSQWLIGKSLDRFCPTGPFVVTSDEISNPDDLSIQLRRNGILCQNSRTSDMIFSCGQIVAYLSSLWTLEPGDLILTGTPEGVILGQPESERRWIADGDCTEATIEGIGTLRNVFVRSLTPGGI</sequence>
<dbReference type="Gene3D" id="3.90.850.10">
    <property type="entry name" value="Fumarylacetoacetase-like, C-terminal domain"/>
    <property type="match status" value="1"/>
</dbReference>
<evidence type="ECO:0000256" key="1">
    <source>
        <dbReference type="ARBA" id="ARBA00010211"/>
    </source>
</evidence>
<dbReference type="EMBL" id="PXYV01000029">
    <property type="protein sequence ID" value="PSR21691.1"/>
    <property type="molecule type" value="Genomic_DNA"/>
</dbReference>
<dbReference type="GO" id="GO:0019752">
    <property type="term" value="P:carboxylic acid metabolic process"/>
    <property type="evidence" value="ECO:0007669"/>
    <property type="project" value="UniProtKB-ARBA"/>
</dbReference>
<dbReference type="InterPro" id="IPR036663">
    <property type="entry name" value="Fumarylacetoacetase_C_sf"/>
</dbReference>
<dbReference type="SUPFAM" id="SSF56529">
    <property type="entry name" value="FAH"/>
    <property type="match status" value="1"/>
</dbReference>
<dbReference type="Pfam" id="PF01557">
    <property type="entry name" value="FAA_hydrolase"/>
    <property type="match status" value="1"/>
</dbReference>
<accession>A0A2T2WHH3</accession>
<dbReference type="PANTHER" id="PTHR42796">
    <property type="entry name" value="FUMARYLACETOACETATE HYDROLASE DOMAIN-CONTAINING PROTEIN 2A-RELATED"/>
    <property type="match status" value="1"/>
</dbReference>
<proteinExistence type="inferred from homology"/>
<dbReference type="Proteomes" id="UP000241848">
    <property type="component" value="Unassembled WGS sequence"/>
</dbReference>
<dbReference type="PANTHER" id="PTHR42796:SF4">
    <property type="entry name" value="FUMARYLACETOACETATE HYDROLASE DOMAIN-CONTAINING PROTEIN 2A"/>
    <property type="match status" value="1"/>
</dbReference>
<comment type="similarity">
    <text evidence="1">Belongs to the FAH family.</text>
</comment>
<dbReference type="FunFam" id="3.90.850.10:FF:000002">
    <property type="entry name" value="2-hydroxyhepta-2,4-diene-1,7-dioate isomerase"/>
    <property type="match status" value="1"/>
</dbReference>
<name>A0A2T2WHH3_9FIRM</name>
<dbReference type="GO" id="GO:0046872">
    <property type="term" value="F:metal ion binding"/>
    <property type="evidence" value="ECO:0007669"/>
    <property type="project" value="UniProtKB-KW"/>
</dbReference>
<dbReference type="GO" id="GO:0016853">
    <property type="term" value="F:isomerase activity"/>
    <property type="evidence" value="ECO:0007669"/>
    <property type="project" value="UniProtKB-ARBA"/>
</dbReference>